<evidence type="ECO:0000313" key="1">
    <source>
        <dbReference type="EMBL" id="MBF4102672.1"/>
    </source>
</evidence>
<protein>
    <submittedName>
        <fullName evidence="1">Uncharacterized protein</fullName>
    </submittedName>
</protein>
<dbReference type="AlphaFoldDB" id="A0A930URJ2"/>
<proteinExistence type="predicted"/>
<gene>
    <name evidence="1" type="ORF">INT80_08245</name>
</gene>
<sequence length="90" mass="10728">MTTPQIAFINEDLIGEIHRRDDGQSFMMVAYKDKNKLKPRYGHRSENYRDYHYVHPIEYFNFKIVDNTIGQAIQPTVQRSVSKLPHNKLY</sequence>
<accession>A0A930URJ2</accession>
<reference evidence="1" key="1">
    <citation type="submission" date="2020-11" db="EMBL/GenBank/DDBJ databases">
        <title>Gallibacterium anatis 1637, full genome, WGS.</title>
        <authorList>
            <person name="Laishevtcev A.I."/>
            <person name="Yakimova E.A."/>
            <person name="Petkovich D."/>
            <person name="Stepanova T.V."/>
            <person name="Kalendr R.S."/>
            <person name="Rubalsky E.O."/>
            <person name="Zulkarneev E.R."/>
            <person name="Aleshkin A.V."/>
        </authorList>
    </citation>
    <scope>NUCLEOTIDE SEQUENCE</scope>
    <source>
        <strain evidence="1">1637</strain>
    </source>
</reference>
<dbReference type="EMBL" id="JADION010000021">
    <property type="protein sequence ID" value="MBF4102672.1"/>
    <property type="molecule type" value="Genomic_DNA"/>
</dbReference>
<organism evidence="1">
    <name type="scientific">Gallibacterium anatis</name>
    <dbReference type="NCBI Taxonomy" id="750"/>
    <lineage>
        <taxon>Bacteria</taxon>
        <taxon>Pseudomonadati</taxon>
        <taxon>Pseudomonadota</taxon>
        <taxon>Gammaproteobacteria</taxon>
        <taxon>Pasteurellales</taxon>
        <taxon>Pasteurellaceae</taxon>
        <taxon>Gallibacterium</taxon>
    </lineage>
</organism>
<name>A0A930URJ2_9PAST</name>
<comment type="caution">
    <text evidence="1">The sequence shown here is derived from an EMBL/GenBank/DDBJ whole genome shotgun (WGS) entry which is preliminary data.</text>
</comment>